<comment type="caution">
    <text evidence="2">The sequence shown here is derived from an EMBL/GenBank/DDBJ whole genome shotgun (WGS) entry which is preliminary data.</text>
</comment>
<accession>A0A1H3U5Q0</accession>
<organism evidence="2 3">
    <name type="scientific">Rhodonellum ikkaensis</name>
    <dbReference type="NCBI Taxonomy" id="336829"/>
    <lineage>
        <taxon>Bacteria</taxon>
        <taxon>Pseudomonadati</taxon>
        <taxon>Bacteroidota</taxon>
        <taxon>Cytophagia</taxon>
        <taxon>Cytophagales</taxon>
        <taxon>Cytophagaceae</taxon>
        <taxon>Rhodonellum</taxon>
    </lineage>
</organism>
<feature type="transmembrane region" description="Helical" evidence="1">
    <location>
        <begin position="77"/>
        <end position="94"/>
    </location>
</feature>
<evidence type="ECO:0000313" key="3">
    <source>
        <dbReference type="Proteomes" id="UP000199663"/>
    </source>
</evidence>
<gene>
    <name evidence="2" type="ORF">SAMN05444412_1297</name>
</gene>
<feature type="transmembrane region" description="Helical" evidence="1">
    <location>
        <begin position="47"/>
        <end position="65"/>
    </location>
</feature>
<keyword evidence="1" id="KW-0812">Transmembrane</keyword>
<evidence type="ECO:0000313" key="2">
    <source>
        <dbReference type="EMBL" id="SDZ57411.1"/>
    </source>
</evidence>
<proteinExistence type="predicted"/>
<reference evidence="2 3" key="1">
    <citation type="submission" date="2016-10" db="EMBL/GenBank/DDBJ databases">
        <authorList>
            <person name="Varghese N."/>
            <person name="Submissions S."/>
        </authorList>
    </citation>
    <scope>NUCLEOTIDE SEQUENCE [LARGE SCALE GENOMIC DNA]</scope>
    <source>
        <strain evidence="2 3">DSM 17997</strain>
    </source>
</reference>
<keyword evidence="3" id="KW-1185">Reference proteome</keyword>
<sequence>MNWMDKDEELLIQRSFIFGVTGILLCLIPLANGYFQWLDAPMQPLNGVGIALQLFALSISVLILRKRKIKEAVKEKAKKMILVLTVSLIFFFMVI</sequence>
<protein>
    <submittedName>
        <fullName evidence="2">Uncharacterized protein</fullName>
    </submittedName>
</protein>
<evidence type="ECO:0000256" key="1">
    <source>
        <dbReference type="SAM" id="Phobius"/>
    </source>
</evidence>
<dbReference type="EMBL" id="FNQC01000029">
    <property type="protein sequence ID" value="SDZ57411.1"/>
    <property type="molecule type" value="Genomic_DNA"/>
</dbReference>
<dbReference type="RefSeq" id="WP_019600611.1">
    <property type="nucleotide sequence ID" value="NZ_FNQC01000029.1"/>
</dbReference>
<feature type="transmembrane region" description="Helical" evidence="1">
    <location>
        <begin position="16"/>
        <end position="35"/>
    </location>
</feature>
<keyword evidence="1" id="KW-0472">Membrane</keyword>
<keyword evidence="1" id="KW-1133">Transmembrane helix</keyword>
<name>A0A1H3U5Q0_9BACT</name>
<dbReference type="Proteomes" id="UP000199663">
    <property type="component" value="Unassembled WGS sequence"/>
</dbReference>